<organism evidence="1 2">
    <name type="scientific">[Mycobacterium] fortunisiensis</name>
    <dbReference type="NCBI Taxonomy" id="2600579"/>
    <lineage>
        <taxon>Bacteria</taxon>
        <taxon>Bacillati</taxon>
        <taxon>Actinomycetota</taxon>
        <taxon>Actinomycetes</taxon>
        <taxon>Mycobacteriales</taxon>
        <taxon>Mycobacteriaceae</taxon>
        <taxon>Mycolicibacterium</taxon>
    </lineage>
</organism>
<keyword evidence="2" id="KW-1185">Reference proteome</keyword>
<accession>A0ABS6KP54</accession>
<dbReference type="Proteomes" id="UP000812982">
    <property type="component" value="Unassembled WGS sequence"/>
</dbReference>
<evidence type="ECO:0000313" key="1">
    <source>
        <dbReference type="EMBL" id="MBU9765340.1"/>
    </source>
</evidence>
<dbReference type="PANTHER" id="PTHR43883">
    <property type="entry name" value="SLR0207 PROTEIN"/>
    <property type="match status" value="1"/>
</dbReference>
<dbReference type="EMBL" id="VOMB01000019">
    <property type="protein sequence ID" value="MBU9765340.1"/>
    <property type="molecule type" value="Genomic_DNA"/>
</dbReference>
<proteinExistence type="predicted"/>
<comment type="caution">
    <text evidence="1">The sequence shown here is derived from an EMBL/GenBank/DDBJ whole genome shotgun (WGS) entry which is preliminary data.</text>
</comment>
<reference evidence="1 2" key="1">
    <citation type="journal article" date="2021" name="Sci. Rep.">
        <title>Phenotypic and genomic hallmarks of a novel, potentially pathogenic rapidly growing Mycobacterium species related to the Mycobacterium fortuitum complex.</title>
        <authorList>
            <person name="Gharbi R."/>
            <person name="Khanna V."/>
            <person name="Frigui W."/>
            <person name="Mhenni B."/>
            <person name="Brosch R."/>
            <person name="Mardassi H."/>
        </authorList>
    </citation>
    <scope>NUCLEOTIDE SEQUENCE [LARGE SCALE GENOMIC DNA]</scope>
    <source>
        <strain evidence="1 2">TNTM28</strain>
    </source>
</reference>
<name>A0ABS6KP54_9MYCO</name>
<gene>
    <name evidence="1" type="ORF">FR943_15985</name>
</gene>
<evidence type="ECO:0000313" key="2">
    <source>
        <dbReference type="Proteomes" id="UP000812982"/>
    </source>
</evidence>
<sequence>MNEIPATDEADEPWEIAGNLDARAHETHTGVVVLMGALAYKAKKPICTDFLDFSTSAQREEACRREVALNSRLAPDSYLGVAHFVAPGEAAAEPVVVMRRYADAIRLSTMVQAGQAVADRLDTIASTLAEFHRNAERGPSIDEQGSARAIVGRWTDNLDELQRFPAVAADVAGEIRTLVEQYFAGRADLFTGRVAERRIVDGHADLLADDIFCPPHGLAILDCLEFDDNLRYVDGIDDAAFLAMDLEFLGRADLAELFLGHYTEYAGDNAPRSLIDLYIAYRAVVRAKVEYVRAEQGQDEARDAARRHLDLALRHLRAGTVRLVIVGGGPGTGKSTVAHALAPHLRAQVVSTDDVRRELVAARVISGEPGTIDAGLYTPQNVTAVYDEVLRRAHRQLTNGVSVILDGTWRDPQQRDRARRLAAETATPMAEFTCAVPLDRASERIQTRTSTTSDATPQIAAALAEQDGHHTDGHVLDTSRPVAESVAEAQRICGLEIVGDTK</sequence>
<protein>
    <submittedName>
        <fullName evidence="1">AAA family ATPase</fullName>
    </submittedName>
</protein>
<dbReference type="RefSeq" id="WP_217158866.1">
    <property type="nucleotide sequence ID" value="NZ_VOMB01000019.1"/>
</dbReference>
<dbReference type="PANTHER" id="PTHR43883:SF1">
    <property type="entry name" value="GLUCONOKINASE"/>
    <property type="match status" value="1"/>
</dbReference>
<dbReference type="Pfam" id="PF13671">
    <property type="entry name" value="AAA_33"/>
    <property type="match status" value="1"/>
</dbReference>
<dbReference type="InterPro" id="IPR052732">
    <property type="entry name" value="Cell-binding_unc_protein"/>
</dbReference>